<gene>
    <name evidence="1" type="ORF">NO2_1084</name>
</gene>
<accession>A0A388THF0</accession>
<organism evidence="1 2">
    <name type="scientific">Candidatus Termititenax persephonae</name>
    <dbReference type="NCBI Taxonomy" id="2218525"/>
    <lineage>
        <taxon>Bacteria</taxon>
        <taxon>Bacillati</taxon>
        <taxon>Candidatus Margulisiibacteriota</taxon>
        <taxon>Candidatus Termititenacia</taxon>
        <taxon>Candidatus Termititenacales</taxon>
        <taxon>Candidatus Termititenacaceae</taxon>
        <taxon>Candidatus Termititenax</taxon>
    </lineage>
</organism>
<name>A0A388THF0_9BACT</name>
<protein>
    <submittedName>
        <fullName evidence="1">Uncharacterized protein</fullName>
    </submittedName>
</protein>
<proteinExistence type="predicted"/>
<keyword evidence="2" id="KW-1185">Reference proteome</keyword>
<dbReference type="EMBL" id="BGZO01000032">
    <property type="protein sequence ID" value="GBR76551.1"/>
    <property type="molecule type" value="Genomic_DNA"/>
</dbReference>
<evidence type="ECO:0000313" key="1">
    <source>
        <dbReference type="EMBL" id="GBR76551.1"/>
    </source>
</evidence>
<evidence type="ECO:0000313" key="2">
    <source>
        <dbReference type="Proteomes" id="UP000275925"/>
    </source>
</evidence>
<reference evidence="1 2" key="1">
    <citation type="journal article" date="2019" name="ISME J.">
        <title>Genome analyses of uncultured TG2/ZB3 bacteria in 'Margulisbacteria' specifically attached to ectosymbiotic spirochetes of protists in the termite gut.</title>
        <authorList>
            <person name="Utami Y.D."/>
            <person name="Kuwahara H."/>
            <person name="Igai K."/>
            <person name="Murakami T."/>
            <person name="Sugaya K."/>
            <person name="Morikawa T."/>
            <person name="Nagura Y."/>
            <person name="Yuki M."/>
            <person name="Deevong P."/>
            <person name="Inoue T."/>
            <person name="Kihara K."/>
            <person name="Lo N."/>
            <person name="Yamada A."/>
            <person name="Ohkuma M."/>
            <person name="Hongoh Y."/>
        </authorList>
    </citation>
    <scope>NUCLEOTIDE SEQUENCE [LARGE SCALE GENOMIC DNA]</scope>
    <source>
        <strain evidence="1">NkOx7-02</strain>
    </source>
</reference>
<dbReference type="AlphaFoldDB" id="A0A388THF0"/>
<comment type="caution">
    <text evidence="1">The sequence shown here is derived from an EMBL/GenBank/DDBJ whole genome shotgun (WGS) entry which is preliminary data.</text>
</comment>
<sequence length="352" mass="38215">MGDIGLLNVRGYVATLGYAKKEINEGVLNCANDYAMAVFDEDEDIYTRVAGFGGDVDLIDTSTEAAVATYYSLNVRNIRPPEAVAMLGSDSKTASLQLGAAAYMDMQAARFLGSDPAPHAAALKFITDRGNVSEADIKKFMAQGIAAAVDAEFGKVSFLLRNSKTNPVIDHNAVLTYSPNQGYTLIYEGAYTTNGHQEITASTLDALLAEMGRRKTDFDQTGIDQVRAEAALIPAVSQSGKTGKVEPRTLVAHGLTAFYTARTRQEMTEALKIIEGICVIRLYPLKYSGQQEKDKAIETEHAIYAALGALNLELSDIVLRETNSLILALQSNKLALENVLNRVERDLISYQQ</sequence>
<dbReference type="Proteomes" id="UP000275925">
    <property type="component" value="Unassembled WGS sequence"/>
</dbReference>